<name>A0ABD2NT05_9CUCU</name>
<evidence type="ECO:0000313" key="1">
    <source>
        <dbReference type="EMBL" id="KAL3281749.1"/>
    </source>
</evidence>
<proteinExistence type="predicted"/>
<gene>
    <name evidence="1" type="ORF">HHI36_004953</name>
</gene>
<sequence>MANYFRIYPIPNHQDIALLPPKKYLVKFENENRWTNEECRNSSDSISYCYQKTFAENCNLQTFQHCRTVKIENNYEIIHVLKNKELLVLFQEPQEILEDCQGKLTRNSVKGTSLLSSPCRIIIGTSSYDNTVPVFEIATQNISEIVLKSEKKDRSLPTTLKLSN</sequence>
<comment type="caution">
    <text evidence="1">The sequence shown here is derived from an EMBL/GenBank/DDBJ whole genome shotgun (WGS) entry which is preliminary data.</text>
</comment>
<organism evidence="1 2">
    <name type="scientific">Cryptolaemus montrouzieri</name>
    <dbReference type="NCBI Taxonomy" id="559131"/>
    <lineage>
        <taxon>Eukaryota</taxon>
        <taxon>Metazoa</taxon>
        <taxon>Ecdysozoa</taxon>
        <taxon>Arthropoda</taxon>
        <taxon>Hexapoda</taxon>
        <taxon>Insecta</taxon>
        <taxon>Pterygota</taxon>
        <taxon>Neoptera</taxon>
        <taxon>Endopterygota</taxon>
        <taxon>Coleoptera</taxon>
        <taxon>Polyphaga</taxon>
        <taxon>Cucujiformia</taxon>
        <taxon>Coccinelloidea</taxon>
        <taxon>Coccinellidae</taxon>
        <taxon>Scymninae</taxon>
        <taxon>Scymnini</taxon>
        <taxon>Cryptolaemus</taxon>
    </lineage>
</organism>
<protein>
    <submittedName>
        <fullName evidence="1">Uncharacterized protein</fullName>
    </submittedName>
</protein>
<dbReference type="AlphaFoldDB" id="A0ABD2NT05"/>
<keyword evidence="2" id="KW-1185">Reference proteome</keyword>
<accession>A0ABD2NT05</accession>
<dbReference type="EMBL" id="JABFTP020000144">
    <property type="protein sequence ID" value="KAL3281749.1"/>
    <property type="molecule type" value="Genomic_DNA"/>
</dbReference>
<dbReference type="Proteomes" id="UP001516400">
    <property type="component" value="Unassembled WGS sequence"/>
</dbReference>
<reference evidence="1 2" key="1">
    <citation type="journal article" date="2021" name="BMC Biol.">
        <title>Horizontally acquired antibacterial genes associated with adaptive radiation of ladybird beetles.</title>
        <authorList>
            <person name="Li H.S."/>
            <person name="Tang X.F."/>
            <person name="Huang Y.H."/>
            <person name="Xu Z.Y."/>
            <person name="Chen M.L."/>
            <person name="Du X.Y."/>
            <person name="Qiu B.Y."/>
            <person name="Chen P.T."/>
            <person name="Zhang W."/>
            <person name="Slipinski A."/>
            <person name="Escalona H.E."/>
            <person name="Waterhouse R.M."/>
            <person name="Zwick A."/>
            <person name="Pang H."/>
        </authorList>
    </citation>
    <scope>NUCLEOTIDE SEQUENCE [LARGE SCALE GENOMIC DNA]</scope>
    <source>
        <strain evidence="1">SYSU2018</strain>
    </source>
</reference>
<evidence type="ECO:0000313" key="2">
    <source>
        <dbReference type="Proteomes" id="UP001516400"/>
    </source>
</evidence>